<evidence type="ECO:0000256" key="1">
    <source>
        <dbReference type="SAM" id="MobiDB-lite"/>
    </source>
</evidence>
<evidence type="ECO:0000256" key="2">
    <source>
        <dbReference type="SAM" id="Phobius"/>
    </source>
</evidence>
<reference evidence="3 4" key="2">
    <citation type="submission" date="2020-05" db="EMBL/GenBank/DDBJ databases">
        <authorList>
            <person name="Khan S.A."/>
            <person name="Jeon C.O."/>
            <person name="Chun B.H."/>
        </authorList>
    </citation>
    <scope>NUCLEOTIDE SEQUENCE [LARGE SCALE GENOMIC DNA]</scope>
    <source>
        <strain evidence="3 4">H242</strain>
    </source>
</reference>
<organism evidence="3 4">
    <name type="scientific">Ramlibacter terrae</name>
    <dbReference type="NCBI Taxonomy" id="2732511"/>
    <lineage>
        <taxon>Bacteria</taxon>
        <taxon>Pseudomonadati</taxon>
        <taxon>Pseudomonadota</taxon>
        <taxon>Betaproteobacteria</taxon>
        <taxon>Burkholderiales</taxon>
        <taxon>Comamonadaceae</taxon>
        <taxon>Ramlibacter</taxon>
    </lineage>
</organism>
<accession>A0ABX6P2S1</accession>
<feature type="transmembrane region" description="Helical" evidence="2">
    <location>
        <begin position="84"/>
        <end position="104"/>
    </location>
</feature>
<reference evidence="3 4" key="1">
    <citation type="submission" date="2020-05" db="EMBL/GenBank/DDBJ databases">
        <title>Ramlibacter rhizophilus sp. nov., isolated from rhizosphere soil of national flower Mugunghwa from South Korea.</title>
        <authorList>
            <person name="Zheng-Fei Y."/>
            <person name="Huan T."/>
        </authorList>
    </citation>
    <scope>NUCLEOTIDE SEQUENCE [LARGE SCALE GENOMIC DNA]</scope>
    <source>
        <strain evidence="3 4">H242</strain>
    </source>
</reference>
<keyword evidence="2" id="KW-0812">Transmembrane</keyword>
<protein>
    <submittedName>
        <fullName evidence="3">Uncharacterized protein</fullName>
    </submittedName>
</protein>
<feature type="region of interest" description="Disordered" evidence="1">
    <location>
        <begin position="120"/>
        <end position="190"/>
    </location>
</feature>
<keyword evidence="2" id="KW-0472">Membrane</keyword>
<keyword evidence="2" id="KW-1133">Transmembrane helix</keyword>
<name>A0ABX6P2S1_9BURK</name>
<feature type="region of interest" description="Disordered" evidence="1">
    <location>
        <begin position="298"/>
        <end position="363"/>
    </location>
</feature>
<sequence length="363" mass="39015">MLHFSTELTLPGAGDPAQRAAAAALWQALNKTPEEAVQEGLKLQALDREIQSLRALTQQNAAAVTTMRQQVQAARADRQQASTLALVLLGLVLAFAGWLGWRWYQSRRLAGVTRWFEANQRDPGDSQAPAPAAVPPRQPVMPSGKGRVGLPSVDRHRKRRRSTPRRPARRSPAGRPRSRRPATSSPARAAPRAWSACASCWTCTTRRISSFPSASTSRRLLCWSRTSTTGGDQRAALARPAGAVPLAGPPAGVRGHARRVPPAVHGAGARLRPLRRAHQLAGELQPRAQPHRRAVAVAARAGDHRGVDVPQAGPAGRRHLQHGGLPRAGPAVPHRPGSRAAGAQRTPPLDEPPPASRPRRCNR</sequence>
<evidence type="ECO:0000313" key="3">
    <source>
        <dbReference type="EMBL" id="QJW84416.1"/>
    </source>
</evidence>
<dbReference type="EMBL" id="CP053418">
    <property type="protein sequence ID" value="QJW84416.1"/>
    <property type="molecule type" value="Genomic_DNA"/>
</dbReference>
<keyword evidence="4" id="KW-1185">Reference proteome</keyword>
<evidence type="ECO:0000313" key="4">
    <source>
        <dbReference type="Proteomes" id="UP000500826"/>
    </source>
</evidence>
<feature type="compositionally biased region" description="Basic residues" evidence="1">
    <location>
        <begin position="155"/>
        <end position="169"/>
    </location>
</feature>
<gene>
    <name evidence="3" type="ORF">HK414_13485</name>
</gene>
<proteinExistence type="predicted"/>
<feature type="compositionally biased region" description="Low complexity" evidence="1">
    <location>
        <begin position="170"/>
        <end position="190"/>
    </location>
</feature>
<dbReference type="Proteomes" id="UP000500826">
    <property type="component" value="Chromosome"/>
</dbReference>